<gene>
    <name evidence="2" type="ORF">K8V56_11550</name>
</gene>
<name>A0A921FZD0_SPOPS</name>
<reference evidence="2" key="2">
    <citation type="submission" date="2021-09" db="EMBL/GenBank/DDBJ databases">
        <authorList>
            <person name="Gilroy R."/>
        </authorList>
    </citation>
    <scope>NUCLEOTIDE SEQUENCE</scope>
    <source>
        <strain evidence="2">CHK171-7178</strain>
    </source>
</reference>
<proteinExistence type="predicted"/>
<comment type="caution">
    <text evidence="2">The sequence shown here is derived from an EMBL/GenBank/DDBJ whole genome shotgun (WGS) entry which is preliminary data.</text>
</comment>
<evidence type="ECO:0000313" key="2">
    <source>
        <dbReference type="EMBL" id="HJF32393.1"/>
    </source>
</evidence>
<evidence type="ECO:0008006" key="4">
    <source>
        <dbReference type="Google" id="ProtNLM"/>
    </source>
</evidence>
<evidence type="ECO:0000313" key="3">
    <source>
        <dbReference type="Proteomes" id="UP000698173"/>
    </source>
</evidence>
<feature type="compositionally biased region" description="Polar residues" evidence="1">
    <location>
        <begin position="381"/>
        <end position="400"/>
    </location>
</feature>
<dbReference type="Proteomes" id="UP000698173">
    <property type="component" value="Unassembled WGS sequence"/>
</dbReference>
<protein>
    <recommendedName>
        <fullName evidence="4">G5 domain-containing protein</fullName>
    </recommendedName>
</protein>
<reference evidence="2" key="1">
    <citation type="journal article" date="2021" name="PeerJ">
        <title>Extensive microbial diversity within the chicken gut microbiome revealed by metagenomics and culture.</title>
        <authorList>
            <person name="Gilroy R."/>
            <person name="Ravi A."/>
            <person name="Getino M."/>
            <person name="Pursley I."/>
            <person name="Horton D.L."/>
            <person name="Alikhan N.F."/>
            <person name="Baker D."/>
            <person name="Gharbi K."/>
            <person name="Hall N."/>
            <person name="Watson M."/>
            <person name="Adriaenssens E.M."/>
            <person name="Foster-Nyarko E."/>
            <person name="Jarju S."/>
            <person name="Secka A."/>
            <person name="Antonio M."/>
            <person name="Oren A."/>
            <person name="Chaudhuri R.R."/>
            <person name="La Ragione R."/>
            <person name="Hildebrand F."/>
            <person name="Pallen M.J."/>
        </authorList>
    </citation>
    <scope>NUCLEOTIDE SEQUENCE</scope>
    <source>
        <strain evidence="2">CHK171-7178</strain>
    </source>
</reference>
<organism evidence="2 3">
    <name type="scientific">Sporosarcina psychrophila</name>
    <name type="common">Bacillus psychrophilus</name>
    <dbReference type="NCBI Taxonomy" id="1476"/>
    <lineage>
        <taxon>Bacteria</taxon>
        <taxon>Bacillati</taxon>
        <taxon>Bacillota</taxon>
        <taxon>Bacilli</taxon>
        <taxon>Bacillales</taxon>
        <taxon>Caryophanaceae</taxon>
        <taxon>Sporosarcina</taxon>
    </lineage>
</organism>
<feature type="compositionally biased region" description="Polar residues" evidence="1">
    <location>
        <begin position="412"/>
        <end position="431"/>
    </location>
</feature>
<evidence type="ECO:0000256" key="1">
    <source>
        <dbReference type="SAM" id="MobiDB-lite"/>
    </source>
</evidence>
<dbReference type="EMBL" id="DYWT01000189">
    <property type="protein sequence ID" value="HJF32393.1"/>
    <property type="molecule type" value="Genomic_DNA"/>
</dbReference>
<feature type="region of interest" description="Disordered" evidence="1">
    <location>
        <begin position="381"/>
        <end position="456"/>
    </location>
</feature>
<dbReference type="AlphaFoldDB" id="A0A921FZD0"/>
<accession>A0A921FZD0</accession>
<sequence>MGNKGFLNMFIVVLAATFVFYGFSTVGALAFNTASSKNFGDQTYVGPFDISRQKEQTAKENLIADFAALQEDFAVDLTYQDVTVSLPPETVLFNVEETVQQSNSGRENPIVATVSIDGLQTVLTQQFPSIQFTDESIQSITSGIEQELGTGIMPLTVHITDYSDFTETEIATSSIIAQELSPSLQNLMATLNGTEIEAFTTFSLLDFIQDQEVGVVSDEELTLLASVLYSTVLQTNFIVDERNIGNTLAAFADPGFEAVINRELGLNFIFTNPNKTAFTLYIEPSAETIHSSISGMALLYSYQPYVSQLESFEPKTVQHFSAFVPYGQVLVADEGRKGLEVDVHRTISYEGAVVEDENISSDFYAPQPKILNLPLKKDMTQTSGNLSEGTINGATDTVDPQGNPIPPEKSDSQVYSDGSTLQTDKSPSQVQGDRPDVENEESTTGVQYDKGGNIIE</sequence>